<dbReference type="PANTHER" id="PTHR46505">
    <property type="entry name" value="OXIDOREDUCTASE NAD-BINDING DOMAIN-CONTAINING PROTEIN 1"/>
    <property type="match status" value="1"/>
</dbReference>
<evidence type="ECO:0000259" key="3">
    <source>
        <dbReference type="PROSITE" id="PS51384"/>
    </source>
</evidence>
<sequence length="287" mass="31917">MEIVRRMESHVERTAAEPRESEIHSVTLSRIDRVSDSIRVFRLRIQEGSTIKFLPGQWLDTFVPGVKKPGGFTITSQPSRACLPTSPYLELAVQNAPSNPAAAWLWDMAHVGSYLHVRVGGAFVWPPQGVDLASLRRVVFVAAGVGVNPFMSILCHLAEAECSFDLRFLYSVKAPEDLGAKKLLFVERLRTIYGLGKVRGRLQLFLTGAGLVHDDSALSCNETKSTLESRRMTLNDVYDALGPKDEHKFAVVYLCGPPSMTDEFAAKLTSPDESGLDPRQVLCERWW</sequence>
<reference evidence="4" key="1">
    <citation type="journal article" date="2020" name="Phytopathology">
        <title>Genome Sequence Resources of Colletotrichum truncatum, C. plurivorum, C. musicola, and C. sojae: Four Species Pathogenic to Soybean (Glycine max).</title>
        <authorList>
            <person name="Rogerio F."/>
            <person name="Boufleur T.R."/>
            <person name="Ciampi-Guillardi M."/>
            <person name="Sukno S.A."/>
            <person name="Thon M.R."/>
            <person name="Massola Junior N.S."/>
            <person name="Baroncelli R."/>
        </authorList>
    </citation>
    <scope>NUCLEOTIDE SEQUENCE</scope>
    <source>
        <strain evidence="4">LFN0074</strain>
    </source>
</reference>
<gene>
    <name evidence="4" type="ORF">CMUS01_05536</name>
</gene>
<name>A0A8H6KRD1_9PEZI</name>
<keyword evidence="2" id="KW-0520">NAD</keyword>
<comment type="caution">
    <text evidence="4">The sequence shown here is derived from an EMBL/GenBank/DDBJ whole genome shotgun (WGS) entry which is preliminary data.</text>
</comment>
<dbReference type="GO" id="GO:0005739">
    <property type="term" value="C:mitochondrion"/>
    <property type="evidence" value="ECO:0007669"/>
    <property type="project" value="TreeGrafter"/>
</dbReference>
<evidence type="ECO:0000256" key="2">
    <source>
        <dbReference type="ARBA" id="ARBA00023027"/>
    </source>
</evidence>
<dbReference type="InterPro" id="IPR052128">
    <property type="entry name" value="Oxidoreductase_NAD-binding"/>
</dbReference>
<keyword evidence="1" id="KW-0560">Oxidoreductase</keyword>
<dbReference type="InterPro" id="IPR017927">
    <property type="entry name" value="FAD-bd_FR_type"/>
</dbReference>
<dbReference type="InterPro" id="IPR039261">
    <property type="entry name" value="FNR_nucleotide-bd"/>
</dbReference>
<dbReference type="SUPFAM" id="SSF52343">
    <property type="entry name" value="Ferredoxin reductase-like, C-terminal NADP-linked domain"/>
    <property type="match status" value="1"/>
</dbReference>
<dbReference type="AlphaFoldDB" id="A0A8H6KRD1"/>
<dbReference type="CDD" id="cd00322">
    <property type="entry name" value="FNR_like"/>
    <property type="match status" value="1"/>
</dbReference>
<keyword evidence="5" id="KW-1185">Reference proteome</keyword>
<dbReference type="SUPFAM" id="SSF63380">
    <property type="entry name" value="Riboflavin synthase domain-like"/>
    <property type="match status" value="1"/>
</dbReference>
<dbReference type="Proteomes" id="UP000639643">
    <property type="component" value="Unassembled WGS sequence"/>
</dbReference>
<evidence type="ECO:0000313" key="4">
    <source>
        <dbReference type="EMBL" id="KAF6836110.1"/>
    </source>
</evidence>
<dbReference type="Gene3D" id="3.40.50.80">
    <property type="entry name" value="Nucleotide-binding domain of ferredoxin-NADP reductase (FNR) module"/>
    <property type="match status" value="1"/>
</dbReference>
<organism evidence="4 5">
    <name type="scientific">Colletotrichum musicola</name>
    <dbReference type="NCBI Taxonomy" id="2175873"/>
    <lineage>
        <taxon>Eukaryota</taxon>
        <taxon>Fungi</taxon>
        <taxon>Dikarya</taxon>
        <taxon>Ascomycota</taxon>
        <taxon>Pezizomycotina</taxon>
        <taxon>Sordariomycetes</taxon>
        <taxon>Hypocreomycetidae</taxon>
        <taxon>Glomerellales</taxon>
        <taxon>Glomerellaceae</taxon>
        <taxon>Colletotrichum</taxon>
        <taxon>Colletotrichum orchidearum species complex</taxon>
    </lineage>
</organism>
<dbReference type="Gene3D" id="2.40.30.10">
    <property type="entry name" value="Translation factors"/>
    <property type="match status" value="1"/>
</dbReference>
<protein>
    <submittedName>
        <fullName evidence="4">NADH-cytochrome b-5 reductase</fullName>
    </submittedName>
</protein>
<evidence type="ECO:0000313" key="5">
    <source>
        <dbReference type="Proteomes" id="UP000639643"/>
    </source>
</evidence>
<dbReference type="InterPro" id="IPR017938">
    <property type="entry name" value="Riboflavin_synthase-like_b-brl"/>
</dbReference>
<evidence type="ECO:0000256" key="1">
    <source>
        <dbReference type="ARBA" id="ARBA00023002"/>
    </source>
</evidence>
<proteinExistence type="predicted"/>
<dbReference type="PANTHER" id="PTHR46505:SF1">
    <property type="entry name" value="OXIDOREDUCTASE NAD-BINDING DOMAIN-CONTAINING PROTEIN 1"/>
    <property type="match status" value="1"/>
</dbReference>
<dbReference type="PROSITE" id="PS51384">
    <property type="entry name" value="FAD_FR"/>
    <property type="match status" value="1"/>
</dbReference>
<feature type="domain" description="FAD-binding FR-type" evidence="3">
    <location>
        <begin position="21"/>
        <end position="134"/>
    </location>
</feature>
<dbReference type="GO" id="GO:0016491">
    <property type="term" value="F:oxidoreductase activity"/>
    <property type="evidence" value="ECO:0007669"/>
    <property type="project" value="UniProtKB-KW"/>
</dbReference>
<dbReference type="EMBL" id="WIGM01000165">
    <property type="protein sequence ID" value="KAF6836110.1"/>
    <property type="molecule type" value="Genomic_DNA"/>
</dbReference>
<accession>A0A8H6KRD1</accession>
<dbReference type="OrthoDB" id="436496at2759"/>